<accession>A0A438IP01</accession>
<dbReference type="PANTHER" id="PTHR46890">
    <property type="entry name" value="NON-LTR RETROLELEMENT REVERSE TRANSCRIPTASE-LIKE PROTEIN-RELATED"/>
    <property type="match status" value="1"/>
</dbReference>
<dbReference type="EMBL" id="QGNW01000093">
    <property type="protein sequence ID" value="RVW98442.1"/>
    <property type="molecule type" value="Genomic_DNA"/>
</dbReference>
<dbReference type="AlphaFoldDB" id="A0A438IP01"/>
<dbReference type="InterPro" id="IPR043502">
    <property type="entry name" value="DNA/RNA_pol_sf"/>
</dbReference>
<sequence>MPVKGHEVEIPALLKKLKLRTRSSTLCKRRKKKKSCTTRFERDLKRVECSVSYGGTSGIAKKSEKKVDQGCGEELETRFGLPFGDEGERNVSDNRVLEKLEVESGGYSISVHFRNCANGFYWIFSGVYGSVIGCEKEDFWEELGAIRGLWEDPWCIGGDFNTVRFLKERRNAPRLIAEMRRFSEVIGELGLRDFPLAGGPFTWIGGLNSQASSRLDRFLISDQWEDHFSAITQSALPHLQSLHCKKLKALKKDLKNLNKEVVGNVSFNRAEAFSCLQCWEAKENENSLTPREAEAKKLALKDYKKWAILEETSWRQKSREIWLREGDKNTRYFHKMANARARRNFLSKIKVNEVSLSFNDEIKEGVCKAYQSLLSESGDWRPSINGLNFKKLGEGLANSLEVIFFEEEIFAALSSYWGDKAPGPDGFTMAFWLFCWDVIKSEILGLFSKFYIHGTFQRSLNSTFLVLIPKKEGAEDLRDFIPISLVGSVYKLLAKVLANRLKLVMGEVISDSRQAFVQRRQILDVVLIASEALDSRLKDNTSGLLFKMDIEKAFDHVNWDFLMDVMSRMGFGHRWINWMKWCCSTATFSILINGSPSGFFRSSSFKVGGRGREGLIMSHLLFADDTLIFCDTDAEQLEYLSWTFMWFEAISGLKVNLSKTEAIPVGEGILMETLASVLGCKIGSLPTSYLGLPLGAPYKSTRVWDIVEERFRKRLYLWKRQYLSKGGPAYLGLGIHSLAIFNKALLGKWLWRFANENESLCKQIISRKYNFQEGRWCSKGVRDRYGVGVWKAIKNGWENFRTHSRFIVGDGIRVKFWKDLWCENQSLEDAFPNLFNLTVNKEGWVAKAWEENGVGGN</sequence>
<gene>
    <name evidence="2" type="primary">YTX2_313</name>
    <name evidence="2" type="ORF">CK203_026756</name>
</gene>
<dbReference type="Proteomes" id="UP000288805">
    <property type="component" value="Unassembled WGS sequence"/>
</dbReference>
<reference evidence="2 3" key="1">
    <citation type="journal article" date="2018" name="PLoS Genet.">
        <title>Population sequencing reveals clonal diversity and ancestral inbreeding in the grapevine cultivar Chardonnay.</title>
        <authorList>
            <person name="Roach M.J."/>
            <person name="Johnson D.L."/>
            <person name="Bohlmann J."/>
            <person name="van Vuuren H.J."/>
            <person name="Jones S.J."/>
            <person name="Pretorius I.S."/>
            <person name="Schmidt S.A."/>
            <person name="Borneman A.R."/>
        </authorList>
    </citation>
    <scope>NUCLEOTIDE SEQUENCE [LARGE SCALE GENOMIC DNA]</scope>
    <source>
        <strain evidence="3">cv. Chardonnay</strain>
        <tissue evidence="2">Leaf</tissue>
    </source>
</reference>
<dbReference type="CDD" id="cd01650">
    <property type="entry name" value="RT_nLTR_like"/>
    <property type="match status" value="1"/>
</dbReference>
<dbReference type="InterPro" id="IPR000477">
    <property type="entry name" value="RT_dom"/>
</dbReference>
<dbReference type="Gene3D" id="3.60.10.10">
    <property type="entry name" value="Endonuclease/exonuclease/phosphatase"/>
    <property type="match status" value="1"/>
</dbReference>
<dbReference type="SUPFAM" id="SSF56672">
    <property type="entry name" value="DNA/RNA polymerases"/>
    <property type="match status" value="1"/>
</dbReference>
<dbReference type="PANTHER" id="PTHR46890:SF50">
    <property type="entry name" value="RNA-DIRECTED DNA POLYMERASE, EUKARYOTA, REVERSE TRANSCRIPTASE ZINC-BINDING DOMAIN PROTEIN-RELATED"/>
    <property type="match status" value="1"/>
</dbReference>
<dbReference type="InterPro" id="IPR036691">
    <property type="entry name" value="Endo/exonu/phosph_ase_sf"/>
</dbReference>
<name>A0A438IP01_VITVI</name>
<protein>
    <submittedName>
        <fullName evidence="2">Transposon TX1 uncharacterized 149 kDa protein</fullName>
    </submittedName>
</protein>
<dbReference type="InterPro" id="IPR052343">
    <property type="entry name" value="Retrotransposon-Effector_Assoc"/>
</dbReference>
<organism evidence="2 3">
    <name type="scientific">Vitis vinifera</name>
    <name type="common">Grape</name>
    <dbReference type="NCBI Taxonomy" id="29760"/>
    <lineage>
        <taxon>Eukaryota</taxon>
        <taxon>Viridiplantae</taxon>
        <taxon>Streptophyta</taxon>
        <taxon>Embryophyta</taxon>
        <taxon>Tracheophyta</taxon>
        <taxon>Spermatophyta</taxon>
        <taxon>Magnoliopsida</taxon>
        <taxon>eudicotyledons</taxon>
        <taxon>Gunneridae</taxon>
        <taxon>Pentapetalae</taxon>
        <taxon>rosids</taxon>
        <taxon>Vitales</taxon>
        <taxon>Vitaceae</taxon>
        <taxon>Viteae</taxon>
        <taxon>Vitis</taxon>
    </lineage>
</organism>
<evidence type="ECO:0000313" key="2">
    <source>
        <dbReference type="EMBL" id="RVW98442.1"/>
    </source>
</evidence>
<evidence type="ECO:0000259" key="1">
    <source>
        <dbReference type="Pfam" id="PF00078"/>
    </source>
</evidence>
<dbReference type="Pfam" id="PF00078">
    <property type="entry name" value="RVT_1"/>
    <property type="match status" value="1"/>
</dbReference>
<feature type="domain" description="Reverse transcriptase" evidence="1">
    <location>
        <begin position="468"/>
        <end position="692"/>
    </location>
</feature>
<comment type="caution">
    <text evidence="2">The sequence shown here is derived from an EMBL/GenBank/DDBJ whole genome shotgun (WGS) entry which is preliminary data.</text>
</comment>
<dbReference type="SUPFAM" id="SSF56219">
    <property type="entry name" value="DNase I-like"/>
    <property type="match status" value="1"/>
</dbReference>
<proteinExistence type="predicted"/>
<evidence type="ECO:0000313" key="3">
    <source>
        <dbReference type="Proteomes" id="UP000288805"/>
    </source>
</evidence>